<dbReference type="GO" id="GO:0003677">
    <property type="term" value="F:DNA binding"/>
    <property type="evidence" value="ECO:0007669"/>
    <property type="project" value="UniProtKB-KW"/>
</dbReference>
<protein>
    <submittedName>
        <fullName evidence="5">DNA-binding transcriptional regulator, MarR family</fullName>
    </submittedName>
</protein>
<dbReference type="Proteomes" id="UP000236726">
    <property type="component" value="Unassembled WGS sequence"/>
</dbReference>
<dbReference type="SUPFAM" id="SSF46785">
    <property type="entry name" value="Winged helix' DNA-binding domain"/>
    <property type="match status" value="1"/>
</dbReference>
<feature type="domain" description="HTH marR-type" evidence="4">
    <location>
        <begin position="1"/>
        <end position="133"/>
    </location>
</feature>
<evidence type="ECO:0000256" key="2">
    <source>
        <dbReference type="ARBA" id="ARBA00023125"/>
    </source>
</evidence>
<gene>
    <name evidence="5" type="ORF">SAMN05216537_10220</name>
</gene>
<dbReference type="PANTHER" id="PTHR42756:SF1">
    <property type="entry name" value="TRANSCRIPTIONAL REPRESSOR OF EMRAB OPERON"/>
    <property type="match status" value="1"/>
</dbReference>
<dbReference type="RefSeq" id="WP_026670958.1">
    <property type="nucleotide sequence ID" value="NZ_FNUL01000002.1"/>
</dbReference>
<keyword evidence="1" id="KW-0805">Transcription regulation</keyword>
<organism evidence="5 6">
    <name type="scientific">Lachnospira multipara</name>
    <dbReference type="NCBI Taxonomy" id="28051"/>
    <lineage>
        <taxon>Bacteria</taxon>
        <taxon>Bacillati</taxon>
        <taxon>Bacillota</taxon>
        <taxon>Clostridia</taxon>
        <taxon>Lachnospirales</taxon>
        <taxon>Lachnospiraceae</taxon>
        <taxon>Lachnospira</taxon>
    </lineage>
</organism>
<dbReference type="AlphaFoldDB" id="A0A1H5S3X1"/>
<dbReference type="PROSITE" id="PS50995">
    <property type="entry name" value="HTH_MARR_2"/>
    <property type="match status" value="1"/>
</dbReference>
<sequence length="140" mass="16244">MLKAGTYISVLMRQLNLFFGHELSDVEITASELMYLSQLYNRDGLTQEEMAAVITVDKAATTRTIQGMEKKGLVRREAHEENYRAKRVYLTDKAKNAEPRIRELQKKWVDFITQDMTQKEAEVFAAQLKKMAQRAKEINQ</sequence>
<evidence type="ECO:0000256" key="1">
    <source>
        <dbReference type="ARBA" id="ARBA00023015"/>
    </source>
</evidence>
<dbReference type="Pfam" id="PF01047">
    <property type="entry name" value="MarR"/>
    <property type="match status" value="1"/>
</dbReference>
<evidence type="ECO:0000313" key="5">
    <source>
        <dbReference type="EMBL" id="SEF44527.1"/>
    </source>
</evidence>
<evidence type="ECO:0000259" key="4">
    <source>
        <dbReference type="PROSITE" id="PS50995"/>
    </source>
</evidence>
<dbReference type="PRINTS" id="PR00598">
    <property type="entry name" value="HTHMARR"/>
</dbReference>
<dbReference type="GO" id="GO:0003700">
    <property type="term" value="F:DNA-binding transcription factor activity"/>
    <property type="evidence" value="ECO:0007669"/>
    <property type="project" value="InterPro"/>
</dbReference>
<evidence type="ECO:0000313" key="6">
    <source>
        <dbReference type="Proteomes" id="UP000236726"/>
    </source>
</evidence>
<dbReference type="InterPro" id="IPR036390">
    <property type="entry name" value="WH_DNA-bd_sf"/>
</dbReference>
<keyword evidence="2 5" id="KW-0238">DNA-binding</keyword>
<reference evidence="5 6" key="1">
    <citation type="submission" date="2016-10" db="EMBL/GenBank/DDBJ databases">
        <authorList>
            <person name="de Groot N.N."/>
        </authorList>
    </citation>
    <scope>NUCLEOTIDE SEQUENCE [LARGE SCALE GENOMIC DNA]</scope>
    <source>
        <strain evidence="5 6">D15d</strain>
    </source>
</reference>
<dbReference type="SMART" id="SM00347">
    <property type="entry name" value="HTH_MARR"/>
    <property type="match status" value="1"/>
</dbReference>
<dbReference type="PANTHER" id="PTHR42756">
    <property type="entry name" value="TRANSCRIPTIONAL REGULATOR, MARR"/>
    <property type="match status" value="1"/>
</dbReference>
<name>A0A1H5S3X1_9FIRM</name>
<accession>A0A1H5S3X1</accession>
<dbReference type="InterPro" id="IPR000835">
    <property type="entry name" value="HTH_MarR-typ"/>
</dbReference>
<keyword evidence="6" id="KW-1185">Reference proteome</keyword>
<dbReference type="EMBL" id="FNUL01000002">
    <property type="protein sequence ID" value="SEF44527.1"/>
    <property type="molecule type" value="Genomic_DNA"/>
</dbReference>
<keyword evidence="3" id="KW-0804">Transcription</keyword>
<dbReference type="InterPro" id="IPR036388">
    <property type="entry name" value="WH-like_DNA-bd_sf"/>
</dbReference>
<dbReference type="Gene3D" id="1.10.10.10">
    <property type="entry name" value="Winged helix-like DNA-binding domain superfamily/Winged helix DNA-binding domain"/>
    <property type="match status" value="1"/>
</dbReference>
<evidence type="ECO:0000256" key="3">
    <source>
        <dbReference type="ARBA" id="ARBA00023163"/>
    </source>
</evidence>
<proteinExistence type="predicted"/>